<dbReference type="Pfam" id="PF00512">
    <property type="entry name" value="HisKA"/>
    <property type="match status" value="1"/>
</dbReference>
<dbReference type="SMART" id="SM00062">
    <property type="entry name" value="PBPb"/>
    <property type="match status" value="2"/>
</dbReference>
<gene>
    <name evidence="21" type="ORF">OVY01_12350</name>
</gene>
<keyword evidence="8" id="KW-0812">Transmembrane</keyword>
<feature type="signal peptide" evidence="17">
    <location>
        <begin position="1"/>
        <end position="27"/>
    </location>
</feature>
<dbReference type="PROSITE" id="PS50894">
    <property type="entry name" value="HPT"/>
    <property type="match status" value="1"/>
</dbReference>
<dbReference type="InterPro" id="IPR003594">
    <property type="entry name" value="HATPase_dom"/>
</dbReference>
<dbReference type="PRINTS" id="PR00344">
    <property type="entry name" value="BCTRLSENSOR"/>
</dbReference>
<protein>
    <recommendedName>
        <fullName evidence="3">histidine kinase</fullName>
        <ecNumber evidence="3">2.7.13.3</ecNumber>
    </recommendedName>
</protein>
<feature type="domain" description="HPt" evidence="20">
    <location>
        <begin position="1190"/>
        <end position="1295"/>
    </location>
</feature>
<evidence type="ECO:0000256" key="5">
    <source>
        <dbReference type="ARBA" id="ARBA00022519"/>
    </source>
</evidence>
<feature type="modified residue" description="Phosphohistidine" evidence="14">
    <location>
        <position position="1229"/>
    </location>
</feature>
<feature type="chain" id="PRO_5046389465" description="histidine kinase" evidence="17">
    <location>
        <begin position="28"/>
        <end position="1326"/>
    </location>
</feature>
<keyword evidence="11" id="KW-1133">Transmembrane helix</keyword>
<dbReference type="Pfam" id="PF02518">
    <property type="entry name" value="HATPase_c"/>
    <property type="match status" value="1"/>
</dbReference>
<evidence type="ECO:0000256" key="8">
    <source>
        <dbReference type="ARBA" id="ARBA00022692"/>
    </source>
</evidence>
<dbReference type="PANTHER" id="PTHR43047">
    <property type="entry name" value="TWO-COMPONENT HISTIDINE PROTEIN KINASE"/>
    <property type="match status" value="1"/>
</dbReference>
<evidence type="ECO:0000313" key="22">
    <source>
        <dbReference type="Proteomes" id="UP001082899"/>
    </source>
</evidence>
<feature type="domain" description="Histidine kinase" evidence="18">
    <location>
        <begin position="754"/>
        <end position="1007"/>
    </location>
</feature>
<keyword evidence="12" id="KW-0902">Two-component regulatory system</keyword>
<dbReference type="Pfam" id="PF00072">
    <property type="entry name" value="Response_reg"/>
    <property type="match status" value="1"/>
</dbReference>
<keyword evidence="7" id="KW-0808">Transferase</keyword>
<keyword evidence="17" id="KW-0732">Signal</keyword>
<dbReference type="Gene3D" id="1.20.120.160">
    <property type="entry name" value="HPT domain"/>
    <property type="match status" value="1"/>
</dbReference>
<evidence type="ECO:0000256" key="7">
    <source>
        <dbReference type="ARBA" id="ARBA00022679"/>
    </source>
</evidence>
<dbReference type="SUPFAM" id="SSF53850">
    <property type="entry name" value="Periplasmic binding protein-like II"/>
    <property type="match status" value="2"/>
</dbReference>
<keyword evidence="13" id="KW-0472">Membrane</keyword>
<keyword evidence="9" id="KW-0418">Kinase</keyword>
<reference evidence="21" key="1">
    <citation type="submission" date="2022-11" db="EMBL/GenBank/DDBJ databases">
        <title>Robbsia betulipollinis sp. nov., isolated from pollen of birch (Betula pendula).</title>
        <authorList>
            <person name="Shi H."/>
            <person name="Ambika Manirajan B."/>
            <person name="Ratering S."/>
            <person name="Geissler-Plaum R."/>
            <person name="Schnell S."/>
        </authorList>
    </citation>
    <scope>NUCLEOTIDE SEQUENCE</scope>
    <source>
        <strain evidence="21">Bb-Pol-6</strain>
    </source>
</reference>
<dbReference type="EMBL" id="JAPMXC010000002">
    <property type="protein sequence ID" value="MCY0388012.1"/>
    <property type="molecule type" value="Genomic_DNA"/>
</dbReference>
<dbReference type="InterPro" id="IPR011006">
    <property type="entry name" value="CheY-like_superfamily"/>
</dbReference>
<dbReference type="Gene3D" id="3.30.450.20">
    <property type="entry name" value="PAS domain"/>
    <property type="match status" value="1"/>
</dbReference>
<dbReference type="PANTHER" id="PTHR43047:SF72">
    <property type="entry name" value="OSMOSENSING HISTIDINE PROTEIN KINASE SLN1"/>
    <property type="match status" value="1"/>
</dbReference>
<evidence type="ECO:0000256" key="11">
    <source>
        <dbReference type="ARBA" id="ARBA00022989"/>
    </source>
</evidence>
<evidence type="ECO:0000256" key="17">
    <source>
        <dbReference type="SAM" id="SignalP"/>
    </source>
</evidence>
<dbReference type="InterPro" id="IPR035965">
    <property type="entry name" value="PAS-like_dom_sf"/>
</dbReference>
<feature type="region of interest" description="Disordered" evidence="16">
    <location>
        <begin position="1261"/>
        <end position="1285"/>
    </location>
</feature>
<dbReference type="InterPro" id="IPR008207">
    <property type="entry name" value="Sig_transdc_His_kin_Hpt_dom"/>
</dbReference>
<keyword evidence="10" id="KW-0067">ATP-binding</keyword>
<evidence type="ECO:0000256" key="14">
    <source>
        <dbReference type="PROSITE-ProRule" id="PRU00110"/>
    </source>
</evidence>
<feature type="domain" description="Response regulatory" evidence="19">
    <location>
        <begin position="1035"/>
        <end position="1150"/>
    </location>
</feature>
<dbReference type="SMART" id="SM00091">
    <property type="entry name" value="PAS"/>
    <property type="match status" value="1"/>
</dbReference>
<dbReference type="Gene3D" id="3.30.565.10">
    <property type="entry name" value="Histidine kinase-like ATPase, C-terminal domain"/>
    <property type="match status" value="1"/>
</dbReference>
<comment type="caution">
    <text evidence="21">The sequence shown here is derived from an EMBL/GenBank/DDBJ whole genome shotgun (WGS) entry which is preliminary data.</text>
</comment>
<evidence type="ECO:0000256" key="6">
    <source>
        <dbReference type="ARBA" id="ARBA00022553"/>
    </source>
</evidence>
<evidence type="ECO:0000256" key="13">
    <source>
        <dbReference type="ARBA" id="ARBA00023136"/>
    </source>
</evidence>
<dbReference type="SUPFAM" id="SSF47226">
    <property type="entry name" value="Histidine-containing phosphotransfer domain, HPT domain"/>
    <property type="match status" value="1"/>
</dbReference>
<dbReference type="Pfam" id="PF00497">
    <property type="entry name" value="SBP_bac_3"/>
    <property type="match status" value="1"/>
</dbReference>
<dbReference type="CDD" id="cd17546">
    <property type="entry name" value="REC_hyHK_CKI1_RcsC-like"/>
    <property type="match status" value="1"/>
</dbReference>
<dbReference type="SUPFAM" id="SSF47384">
    <property type="entry name" value="Homodimeric domain of signal transducing histidine kinase"/>
    <property type="match status" value="1"/>
</dbReference>
<dbReference type="SMART" id="SM00388">
    <property type="entry name" value="HisKA"/>
    <property type="match status" value="1"/>
</dbReference>
<keyword evidence="22" id="KW-1185">Reference proteome</keyword>
<evidence type="ECO:0000256" key="16">
    <source>
        <dbReference type="SAM" id="MobiDB-lite"/>
    </source>
</evidence>
<dbReference type="CDD" id="cd16922">
    <property type="entry name" value="HATPase_EvgS-ArcB-TorS-like"/>
    <property type="match status" value="1"/>
</dbReference>
<dbReference type="Gene3D" id="3.40.190.10">
    <property type="entry name" value="Periplasmic binding protein-like II"/>
    <property type="match status" value="4"/>
</dbReference>
<dbReference type="InterPro" id="IPR005467">
    <property type="entry name" value="His_kinase_dom"/>
</dbReference>
<evidence type="ECO:0000259" key="18">
    <source>
        <dbReference type="PROSITE" id="PS50109"/>
    </source>
</evidence>
<dbReference type="InterPro" id="IPR036097">
    <property type="entry name" value="HisK_dim/P_sf"/>
</dbReference>
<dbReference type="Gene3D" id="3.40.50.2300">
    <property type="match status" value="1"/>
</dbReference>
<keyword evidence="10" id="KW-0547">Nucleotide-binding</keyword>
<evidence type="ECO:0000259" key="19">
    <source>
        <dbReference type="PROSITE" id="PS50110"/>
    </source>
</evidence>
<dbReference type="Gene3D" id="1.10.287.130">
    <property type="match status" value="1"/>
</dbReference>
<dbReference type="PROSITE" id="PS50109">
    <property type="entry name" value="HIS_KIN"/>
    <property type="match status" value="1"/>
</dbReference>
<dbReference type="PROSITE" id="PS50110">
    <property type="entry name" value="RESPONSE_REGULATORY"/>
    <property type="match status" value="1"/>
</dbReference>
<dbReference type="EC" id="2.7.13.3" evidence="3"/>
<dbReference type="Proteomes" id="UP001082899">
    <property type="component" value="Unassembled WGS sequence"/>
</dbReference>
<comment type="subcellular location">
    <subcellularLocation>
        <location evidence="2">Cell inner membrane</location>
        <topology evidence="2">Multi-pass membrane protein</topology>
    </subcellularLocation>
</comment>
<dbReference type="InterPro" id="IPR001789">
    <property type="entry name" value="Sig_transdc_resp-reg_receiver"/>
</dbReference>
<keyword evidence="5" id="KW-0997">Cell inner membrane</keyword>
<evidence type="ECO:0000256" key="4">
    <source>
        <dbReference type="ARBA" id="ARBA00022475"/>
    </source>
</evidence>
<dbReference type="SMART" id="SM00448">
    <property type="entry name" value="REC"/>
    <property type="match status" value="1"/>
</dbReference>
<evidence type="ECO:0000256" key="2">
    <source>
        <dbReference type="ARBA" id="ARBA00004429"/>
    </source>
</evidence>
<dbReference type="InterPro" id="IPR001638">
    <property type="entry name" value="Solute-binding_3/MltF_N"/>
</dbReference>
<evidence type="ECO:0000259" key="20">
    <source>
        <dbReference type="PROSITE" id="PS50894"/>
    </source>
</evidence>
<keyword evidence="6 15" id="KW-0597">Phosphoprotein</keyword>
<feature type="region of interest" description="Disordered" evidence="16">
    <location>
        <begin position="1153"/>
        <end position="1172"/>
    </location>
</feature>
<dbReference type="InterPro" id="IPR004358">
    <property type="entry name" value="Sig_transdc_His_kin-like_C"/>
</dbReference>
<dbReference type="SUPFAM" id="SSF55874">
    <property type="entry name" value="ATPase domain of HSP90 chaperone/DNA topoisomerase II/histidine kinase"/>
    <property type="match status" value="1"/>
</dbReference>
<evidence type="ECO:0000256" key="12">
    <source>
        <dbReference type="ARBA" id="ARBA00023012"/>
    </source>
</evidence>
<evidence type="ECO:0000313" key="21">
    <source>
        <dbReference type="EMBL" id="MCY0388012.1"/>
    </source>
</evidence>
<organism evidence="21 22">
    <name type="scientific">Robbsia betulipollinis</name>
    <dbReference type="NCBI Taxonomy" id="2981849"/>
    <lineage>
        <taxon>Bacteria</taxon>
        <taxon>Pseudomonadati</taxon>
        <taxon>Pseudomonadota</taxon>
        <taxon>Betaproteobacteria</taxon>
        <taxon>Burkholderiales</taxon>
        <taxon>Burkholderiaceae</taxon>
        <taxon>Robbsia</taxon>
    </lineage>
</organism>
<dbReference type="CDD" id="cd00082">
    <property type="entry name" value="HisKA"/>
    <property type="match status" value="1"/>
</dbReference>
<proteinExistence type="predicted"/>
<dbReference type="InterPro" id="IPR036641">
    <property type="entry name" value="HPT_dom_sf"/>
</dbReference>
<keyword evidence="4" id="KW-1003">Cell membrane</keyword>
<dbReference type="InterPro" id="IPR036890">
    <property type="entry name" value="HATPase_C_sf"/>
</dbReference>
<evidence type="ECO:0000256" key="9">
    <source>
        <dbReference type="ARBA" id="ARBA00022777"/>
    </source>
</evidence>
<name>A0ABT3ZNN7_9BURK</name>
<dbReference type="InterPro" id="IPR003661">
    <property type="entry name" value="HisK_dim/P_dom"/>
</dbReference>
<sequence length="1326" mass="141349">MPRGGFWFRFRLSLLYLAIAGTATGLAPRLAHPQAIAAPTPRVLTIADAWDAPDAAIAPQPPGMPSARPDVVRHVAVGMIQGIRPTAIIDPETLRVTGVATDYLRRIGQFAGIEWAARLYADPAALRAALASGEVAVAIGIDSPPADRAGAEANRRPDAPVTTAPFARSAVAVIARHDHPPAAGLAGETLVYVRTAFADATLAQRYPQARRVAVDTPYHALESLAIGRATVYVGDPGALRAYARTVLFTGLEIKQRLDALSIPHAFAVNPAQRELLAELNAALGHIPPQMHARIARRWSDVTQATRPQRLPLSEAEQAWIDAHPVVRVATPSYVVPFAFEDSGGRFSGITASLLDMIAARTGLVFEPVFVAPVAAMRQQAAQGEVDMAALALGADHDDPDGLLHTRPFMFTTAAIVARRDDAAITDLDSLRGRKIALVKGQPLTPYLLARGLAPRDIIYAGSGIDALEHVAAGHADATVLYFATADYFIHQYYARALRISGTTGPAAVPVQFAIRPGAPHLRAIVDRAIGALPEASIDALNAQWSALALVPPSWVPHRALIRHATLAVALLFGAIVAWSLWLRFRIRARQRHERLLEQQVAFLRRLIDANPNPTYVRNAAGVLVDCNQALCAAMALPLQDLIGRTIADTPGFDAQSRRLIDDAYRHLRAGAEKYFETLALRLHGRRIEGCHWAVPLGQLSVPVPAGRDGAHAYSGGMLGGWIDLTDLKHMEQALRRAKEEAEAANRAKTLFMATISHEIRTPMNVIIGVLELLQSEHGTRADDVEAVGTRCVRTAPGVMPINAARRRQQARLAYGSATALMTLLNDILDYSRAEFDQMQLNRTPGRLADHLREVVDFFQPSAASKGLALRLELPGEAPAGLPDLALFDASRLRQVLNNLLSNAIKFTASGTVALRAQCGALPTPDGAPAAGITITVSDTGPGIAPAAQEKLFQPFQQLSGAIYARYGGTGMGLAICRRIVEAMDGTIALQSREGAGTTVTLVLPLLVPHHDTAPSRPAGSGVARPLALPLEPGARVLVVDDHEANRVLLATQLMQLGFAAQTTSDAGEALALLAAEAFALVITDCNMPGMSGYALATAIVERRGSTLPVIGYSADASAASRQRCLDAGMLGLLVKPLTLASLRAQLLPTADHSDAHEATASADSVAPASPEPAERLDELAERLMRIANGDRTMAARLLRLFEEGLDASHPRYEQAMRTGDRAALRQYAHHNKGPAKMLGLHAFADACDALTRASSIAAGLAPEADDDENASHDARPVARSAPDAGDTARAAVRLSRANRDFLADLAGVRALVAALRAQLEDAARAR</sequence>
<comment type="catalytic activity">
    <reaction evidence="1">
        <text>ATP + protein L-histidine = ADP + protein N-phospho-L-histidine.</text>
        <dbReference type="EC" id="2.7.13.3"/>
    </reaction>
</comment>
<evidence type="ECO:0000256" key="15">
    <source>
        <dbReference type="PROSITE-ProRule" id="PRU00169"/>
    </source>
</evidence>
<accession>A0ABT3ZNN7</accession>
<dbReference type="SMART" id="SM00387">
    <property type="entry name" value="HATPase_c"/>
    <property type="match status" value="1"/>
</dbReference>
<dbReference type="SUPFAM" id="SSF52172">
    <property type="entry name" value="CheY-like"/>
    <property type="match status" value="1"/>
</dbReference>
<dbReference type="SUPFAM" id="SSF55785">
    <property type="entry name" value="PYP-like sensor domain (PAS domain)"/>
    <property type="match status" value="1"/>
</dbReference>
<evidence type="ECO:0000256" key="3">
    <source>
        <dbReference type="ARBA" id="ARBA00012438"/>
    </source>
</evidence>
<evidence type="ECO:0000256" key="10">
    <source>
        <dbReference type="ARBA" id="ARBA00022840"/>
    </source>
</evidence>
<feature type="modified residue" description="4-aspartylphosphate" evidence="15">
    <location>
        <position position="1084"/>
    </location>
</feature>
<dbReference type="InterPro" id="IPR000014">
    <property type="entry name" value="PAS"/>
</dbReference>
<evidence type="ECO:0000256" key="1">
    <source>
        <dbReference type="ARBA" id="ARBA00000085"/>
    </source>
</evidence>